<evidence type="ECO:0000313" key="2">
    <source>
        <dbReference type="EMBL" id="CCA77313.1"/>
    </source>
</evidence>
<accession>G4U170</accession>
<gene>
    <name evidence="2" type="ORF">PIIN_11290</name>
</gene>
<dbReference type="InParanoid" id="G4U170"/>
<sequence>MLLPKENYRPLAHHGTEDMSSYQDNAEAEAILTPPFRVAPRTRDTPHRIASHQHHLHV</sequence>
<dbReference type="Proteomes" id="UP000007148">
    <property type="component" value="Unassembled WGS sequence"/>
</dbReference>
<comment type="caution">
    <text evidence="2">The sequence shown here is derived from an EMBL/GenBank/DDBJ whole genome shotgun (WGS) entry which is preliminary data.</text>
</comment>
<reference evidence="2 3" key="1">
    <citation type="journal article" date="2011" name="PLoS Pathog.">
        <title>Endophytic Life Strategies Decoded by Genome and Transcriptome Analyses of the Mutualistic Root Symbiont Piriformospora indica.</title>
        <authorList>
            <person name="Zuccaro A."/>
            <person name="Lahrmann U."/>
            <person name="Guldener U."/>
            <person name="Langen G."/>
            <person name="Pfiffi S."/>
            <person name="Biedenkopf D."/>
            <person name="Wong P."/>
            <person name="Samans B."/>
            <person name="Grimm C."/>
            <person name="Basiewicz M."/>
            <person name="Murat C."/>
            <person name="Martin F."/>
            <person name="Kogel K.H."/>
        </authorList>
    </citation>
    <scope>NUCLEOTIDE SEQUENCE [LARGE SCALE GENOMIC DNA]</scope>
    <source>
        <strain evidence="2 3">DSM 11827</strain>
    </source>
</reference>
<proteinExistence type="predicted"/>
<dbReference type="EMBL" id="CAFZ01001474">
    <property type="protein sequence ID" value="CCA77313.1"/>
    <property type="molecule type" value="Genomic_DNA"/>
</dbReference>
<evidence type="ECO:0000313" key="3">
    <source>
        <dbReference type="Proteomes" id="UP000007148"/>
    </source>
</evidence>
<dbReference type="HOGENOM" id="CLU_2979941_0_0_1"/>
<name>G4U170_SERID</name>
<dbReference type="AlphaFoldDB" id="G4U170"/>
<organism evidence="2 3">
    <name type="scientific">Serendipita indica (strain DSM 11827)</name>
    <name type="common">Root endophyte fungus</name>
    <name type="synonym">Piriformospora indica</name>
    <dbReference type="NCBI Taxonomy" id="1109443"/>
    <lineage>
        <taxon>Eukaryota</taxon>
        <taxon>Fungi</taxon>
        <taxon>Dikarya</taxon>
        <taxon>Basidiomycota</taxon>
        <taxon>Agaricomycotina</taxon>
        <taxon>Agaricomycetes</taxon>
        <taxon>Sebacinales</taxon>
        <taxon>Serendipitaceae</taxon>
        <taxon>Serendipita</taxon>
    </lineage>
</organism>
<protein>
    <submittedName>
        <fullName evidence="2">Uncharacterized protein</fullName>
    </submittedName>
</protein>
<feature type="region of interest" description="Disordered" evidence="1">
    <location>
        <begin position="1"/>
        <end position="58"/>
    </location>
</feature>
<keyword evidence="3" id="KW-1185">Reference proteome</keyword>
<evidence type="ECO:0000256" key="1">
    <source>
        <dbReference type="SAM" id="MobiDB-lite"/>
    </source>
</evidence>
<feature type="compositionally biased region" description="Basic residues" evidence="1">
    <location>
        <begin position="49"/>
        <end position="58"/>
    </location>
</feature>